<dbReference type="NCBIfam" id="TIGR01280">
    <property type="entry name" value="xseB"/>
    <property type="match status" value="1"/>
</dbReference>
<comment type="subcellular location">
    <subcellularLocation>
        <location evidence="6">Cytoplasm</location>
    </subcellularLocation>
</comment>
<accession>A0ABR7I8U0</accession>
<proteinExistence type="inferred from homology"/>
<evidence type="ECO:0000256" key="3">
    <source>
        <dbReference type="ARBA" id="ARBA00022722"/>
    </source>
</evidence>
<comment type="function">
    <text evidence="6">Bidirectionally degrades single-stranded DNA into large acid-insoluble oligonucleotides, which are then degraded further into small acid-soluble oligonucleotides.</text>
</comment>
<dbReference type="SUPFAM" id="SSF116842">
    <property type="entry name" value="XseB-like"/>
    <property type="match status" value="1"/>
</dbReference>
<dbReference type="EMBL" id="JACOQH010000002">
    <property type="protein sequence ID" value="MBC5753354.1"/>
    <property type="molecule type" value="Genomic_DNA"/>
</dbReference>
<evidence type="ECO:0000256" key="5">
    <source>
        <dbReference type="ARBA" id="ARBA00022839"/>
    </source>
</evidence>
<evidence type="ECO:0000256" key="6">
    <source>
        <dbReference type="HAMAP-Rule" id="MF_00337"/>
    </source>
</evidence>
<evidence type="ECO:0000256" key="2">
    <source>
        <dbReference type="ARBA" id="ARBA00022490"/>
    </source>
</evidence>
<dbReference type="HAMAP" id="MF_00337">
    <property type="entry name" value="Exonuc_7_S"/>
    <property type="match status" value="1"/>
</dbReference>
<dbReference type="EC" id="3.1.11.6" evidence="6"/>
<dbReference type="Pfam" id="PF02609">
    <property type="entry name" value="Exonuc_VII_S"/>
    <property type="match status" value="1"/>
</dbReference>
<comment type="subunit">
    <text evidence="6">Heterooligomer composed of large and small subunits.</text>
</comment>
<dbReference type="RefSeq" id="WP_022515050.1">
    <property type="nucleotide sequence ID" value="NZ_JACOQH010000002.1"/>
</dbReference>
<evidence type="ECO:0000256" key="1">
    <source>
        <dbReference type="ARBA" id="ARBA00009998"/>
    </source>
</evidence>
<dbReference type="Gene3D" id="1.10.287.1040">
    <property type="entry name" value="Exonuclease VII, small subunit"/>
    <property type="match status" value="1"/>
</dbReference>
<comment type="catalytic activity">
    <reaction evidence="6">
        <text>Exonucleolytic cleavage in either 5'- to 3'- or 3'- to 5'-direction to yield nucleoside 5'-phosphates.</text>
        <dbReference type="EC" id="3.1.11.6"/>
    </reaction>
</comment>
<evidence type="ECO:0000313" key="8">
    <source>
        <dbReference type="Proteomes" id="UP000621540"/>
    </source>
</evidence>
<comment type="caution">
    <text evidence="7">The sequence shown here is derived from an EMBL/GenBank/DDBJ whole genome shotgun (WGS) entry which is preliminary data.</text>
</comment>
<dbReference type="GO" id="GO:0008855">
    <property type="term" value="F:exodeoxyribonuclease VII activity"/>
    <property type="evidence" value="ECO:0007669"/>
    <property type="project" value="UniProtKB-EC"/>
</dbReference>
<protein>
    <recommendedName>
        <fullName evidence="6">Exodeoxyribonuclease 7 small subunit</fullName>
        <ecNumber evidence="6">3.1.11.6</ecNumber>
    </recommendedName>
    <alternativeName>
        <fullName evidence="6">Exodeoxyribonuclease VII small subunit</fullName>
        <shortName evidence="6">Exonuclease VII small subunit</shortName>
    </alternativeName>
</protein>
<dbReference type="PANTHER" id="PTHR34137">
    <property type="entry name" value="EXODEOXYRIBONUCLEASE 7 SMALL SUBUNIT"/>
    <property type="match status" value="1"/>
</dbReference>
<comment type="similarity">
    <text evidence="1 6">Belongs to the XseB family.</text>
</comment>
<sequence length="70" mass="8233">MSEEKKPSLEETFAEIETIIEKLESGELDLDESFAFYETGMKKLKHCNEEIDRVEKKMLCLNEQGELEEF</sequence>
<evidence type="ECO:0000313" key="7">
    <source>
        <dbReference type="EMBL" id="MBC5753354.1"/>
    </source>
</evidence>
<name>A0ABR7I8U0_9FIRM</name>
<dbReference type="InterPro" id="IPR003761">
    <property type="entry name" value="Exonuc_VII_S"/>
</dbReference>
<organism evidence="7 8">
    <name type="scientific">Roseburia yibonii</name>
    <dbReference type="NCBI Taxonomy" id="2763063"/>
    <lineage>
        <taxon>Bacteria</taxon>
        <taxon>Bacillati</taxon>
        <taxon>Bacillota</taxon>
        <taxon>Clostridia</taxon>
        <taxon>Lachnospirales</taxon>
        <taxon>Lachnospiraceae</taxon>
        <taxon>Roseburia</taxon>
    </lineage>
</organism>
<gene>
    <name evidence="6 7" type="primary">xseB</name>
    <name evidence="7" type="ORF">H8Z76_04790</name>
</gene>
<dbReference type="Proteomes" id="UP000621540">
    <property type="component" value="Unassembled WGS sequence"/>
</dbReference>
<dbReference type="PANTHER" id="PTHR34137:SF1">
    <property type="entry name" value="EXODEOXYRIBONUCLEASE 7 SMALL SUBUNIT"/>
    <property type="match status" value="1"/>
</dbReference>
<dbReference type="PIRSF" id="PIRSF006488">
    <property type="entry name" value="Exonuc_VII_S"/>
    <property type="match status" value="1"/>
</dbReference>
<keyword evidence="2 6" id="KW-0963">Cytoplasm</keyword>
<keyword evidence="5 6" id="KW-0269">Exonuclease</keyword>
<keyword evidence="3 6" id="KW-0540">Nuclease</keyword>
<dbReference type="InterPro" id="IPR037004">
    <property type="entry name" value="Exonuc_VII_ssu_sf"/>
</dbReference>
<keyword evidence="8" id="KW-1185">Reference proteome</keyword>
<reference evidence="7 8" key="1">
    <citation type="submission" date="2020-08" db="EMBL/GenBank/DDBJ databases">
        <title>Genome public.</title>
        <authorList>
            <person name="Liu C."/>
            <person name="Sun Q."/>
        </authorList>
    </citation>
    <scope>NUCLEOTIDE SEQUENCE [LARGE SCALE GENOMIC DNA]</scope>
    <source>
        <strain evidence="7 8">BX0805</strain>
    </source>
</reference>
<evidence type="ECO:0000256" key="4">
    <source>
        <dbReference type="ARBA" id="ARBA00022801"/>
    </source>
</evidence>
<keyword evidence="4 6" id="KW-0378">Hydrolase</keyword>